<evidence type="ECO:0000256" key="1">
    <source>
        <dbReference type="SAM" id="MobiDB-lite"/>
    </source>
</evidence>
<evidence type="ECO:0000313" key="2">
    <source>
        <dbReference type="EMBL" id="ORX93346.1"/>
    </source>
</evidence>
<reference evidence="2 3" key="1">
    <citation type="submission" date="2016-07" db="EMBL/GenBank/DDBJ databases">
        <title>Pervasive Adenine N6-methylation of Active Genes in Fungi.</title>
        <authorList>
            <consortium name="DOE Joint Genome Institute"/>
            <person name="Mondo S.J."/>
            <person name="Dannebaum R.O."/>
            <person name="Kuo R.C."/>
            <person name="Labutti K."/>
            <person name="Haridas S."/>
            <person name="Kuo A."/>
            <person name="Salamov A."/>
            <person name="Ahrendt S.R."/>
            <person name="Lipzen A."/>
            <person name="Sullivan W."/>
            <person name="Andreopoulos W.B."/>
            <person name="Clum A."/>
            <person name="Lindquist E."/>
            <person name="Daum C."/>
            <person name="Ramamoorthy G.K."/>
            <person name="Gryganskyi A."/>
            <person name="Culley D."/>
            <person name="Magnuson J.K."/>
            <person name="James T.Y."/>
            <person name="O'Malley M.A."/>
            <person name="Stajich J.E."/>
            <person name="Spatafora J.W."/>
            <person name="Visel A."/>
            <person name="Grigoriev I.V."/>
        </authorList>
    </citation>
    <scope>NUCLEOTIDE SEQUENCE [LARGE SCALE GENOMIC DNA]</scope>
    <source>
        <strain evidence="2 3">CBS 115471</strain>
    </source>
</reference>
<proteinExistence type="predicted"/>
<protein>
    <submittedName>
        <fullName evidence="2">Uncharacterized protein</fullName>
    </submittedName>
</protein>
<dbReference type="EMBL" id="MCFA01000344">
    <property type="protein sequence ID" value="ORX93346.1"/>
    <property type="molecule type" value="Genomic_DNA"/>
</dbReference>
<feature type="compositionally biased region" description="Low complexity" evidence="1">
    <location>
        <begin position="80"/>
        <end position="91"/>
    </location>
</feature>
<comment type="caution">
    <text evidence="2">The sequence shown here is derived from an EMBL/GenBank/DDBJ whole genome shotgun (WGS) entry which is preliminary data.</text>
</comment>
<name>A0A1Y1Y6K2_9PLEO</name>
<organism evidence="2 3">
    <name type="scientific">Clohesyomyces aquaticus</name>
    <dbReference type="NCBI Taxonomy" id="1231657"/>
    <lineage>
        <taxon>Eukaryota</taxon>
        <taxon>Fungi</taxon>
        <taxon>Dikarya</taxon>
        <taxon>Ascomycota</taxon>
        <taxon>Pezizomycotina</taxon>
        <taxon>Dothideomycetes</taxon>
        <taxon>Pleosporomycetidae</taxon>
        <taxon>Pleosporales</taxon>
        <taxon>Lindgomycetaceae</taxon>
        <taxon>Clohesyomyces</taxon>
    </lineage>
</organism>
<sequence length="173" mass="18686">MKSLLKALRSRPRWAHSASSASWCLTSLNKQRNPRTSNHHNSLPRIFHKFIFRTKSARMGCGSSKNKPAAGNETEMARPAQTGGAQTQSQAPVTSKQAMTGAGHIEMPRRSPDNPIVYFDVEIGVYIQAVSLVTPADPIQTGAPEIAPAPAEHTGHPLSSLVISSCSASRLKY</sequence>
<gene>
    <name evidence="2" type="ORF">BCR34DRAFT_669880</name>
</gene>
<evidence type="ECO:0000313" key="3">
    <source>
        <dbReference type="Proteomes" id="UP000193144"/>
    </source>
</evidence>
<keyword evidence="3" id="KW-1185">Reference proteome</keyword>
<accession>A0A1Y1Y6K2</accession>
<feature type="region of interest" description="Disordered" evidence="1">
    <location>
        <begin position="60"/>
        <end position="94"/>
    </location>
</feature>
<dbReference type="AlphaFoldDB" id="A0A1Y1Y6K2"/>
<dbReference type="Proteomes" id="UP000193144">
    <property type="component" value="Unassembled WGS sequence"/>
</dbReference>